<reference evidence="2" key="1">
    <citation type="journal article" date="2023" name="Nat. Plants">
        <title>Single-cell RNA sequencing provides a high-resolution roadmap for understanding the multicellular compartmentation of specialized metabolism.</title>
        <authorList>
            <person name="Sun S."/>
            <person name="Shen X."/>
            <person name="Li Y."/>
            <person name="Li Y."/>
            <person name="Wang S."/>
            <person name="Li R."/>
            <person name="Zhang H."/>
            <person name="Shen G."/>
            <person name="Guo B."/>
            <person name="Wei J."/>
            <person name="Xu J."/>
            <person name="St-Pierre B."/>
            <person name="Chen S."/>
            <person name="Sun C."/>
        </authorList>
    </citation>
    <scope>NUCLEOTIDE SEQUENCE [LARGE SCALE GENOMIC DNA]</scope>
</reference>
<evidence type="ECO:0000313" key="2">
    <source>
        <dbReference type="Proteomes" id="UP001060085"/>
    </source>
</evidence>
<dbReference type="Proteomes" id="UP001060085">
    <property type="component" value="Linkage Group LG01"/>
</dbReference>
<gene>
    <name evidence="1" type="ORF">M9H77_04265</name>
</gene>
<evidence type="ECO:0000313" key="1">
    <source>
        <dbReference type="EMBL" id="KAI5683037.1"/>
    </source>
</evidence>
<comment type="caution">
    <text evidence="1">The sequence shown here is derived from an EMBL/GenBank/DDBJ whole genome shotgun (WGS) entry which is preliminary data.</text>
</comment>
<organism evidence="1 2">
    <name type="scientific">Catharanthus roseus</name>
    <name type="common">Madagascar periwinkle</name>
    <name type="synonym">Vinca rosea</name>
    <dbReference type="NCBI Taxonomy" id="4058"/>
    <lineage>
        <taxon>Eukaryota</taxon>
        <taxon>Viridiplantae</taxon>
        <taxon>Streptophyta</taxon>
        <taxon>Embryophyta</taxon>
        <taxon>Tracheophyta</taxon>
        <taxon>Spermatophyta</taxon>
        <taxon>Magnoliopsida</taxon>
        <taxon>eudicotyledons</taxon>
        <taxon>Gunneridae</taxon>
        <taxon>Pentapetalae</taxon>
        <taxon>asterids</taxon>
        <taxon>lamiids</taxon>
        <taxon>Gentianales</taxon>
        <taxon>Apocynaceae</taxon>
        <taxon>Rauvolfioideae</taxon>
        <taxon>Vinceae</taxon>
        <taxon>Catharanthinae</taxon>
        <taxon>Catharanthus</taxon>
    </lineage>
</organism>
<proteinExistence type="predicted"/>
<keyword evidence="2" id="KW-1185">Reference proteome</keyword>
<protein>
    <submittedName>
        <fullName evidence="1">Uncharacterized protein</fullName>
    </submittedName>
</protein>
<dbReference type="EMBL" id="CM044701">
    <property type="protein sequence ID" value="KAI5683037.1"/>
    <property type="molecule type" value="Genomic_DNA"/>
</dbReference>
<sequence>MAIAQKIYNVIAKIKKNRMQGRNTVEEVLCLSAIRDYKVFYRNREDNNMLSNIVVAHPTSIEMLRTWPYVLIMDTTYKTNNMYNMPLLEVVGMTPTNRECGLMPMMGEVFSTTYHMLCRKHINQNVLAKLTELTKNEEVPSRFVNGSWKKLLDKIDEQEYLRKLDALKTKWKSRPDFQHYLFNNWLNPFAHKFTLEIGGRHPSARQQDKDFEMRSLTDLLHQISTGPISKSLKGGRRRTQKKETSHIGSTCQLLIEKYRSQADLFFVLALNLGRCPVWVLGRDPVGEGDRYELLGKGAEGATVAEKNVIGDRNYGYRVVADFVFGDEHQWPEVHVNELVHRIHLPVDGPAAFAHWFEIPNSLYIIANALNLCVILIAQLGSTTVLPLYSYSDRLEGTLVIGLLTKQLHFIQLNDMCPIPPLHVQWIHHRSEWVSNWVDLYQHRIADWNARVARKRK</sequence>
<name>A0ACC0CDW7_CATRO</name>
<accession>A0ACC0CDW7</accession>